<dbReference type="InParanoid" id="C4JNB0"/>
<dbReference type="VEuPathDB" id="FungiDB:UREG_04316"/>
<organism evidence="2 3">
    <name type="scientific">Uncinocarpus reesii (strain UAMH 1704)</name>
    <dbReference type="NCBI Taxonomy" id="336963"/>
    <lineage>
        <taxon>Eukaryota</taxon>
        <taxon>Fungi</taxon>
        <taxon>Dikarya</taxon>
        <taxon>Ascomycota</taxon>
        <taxon>Pezizomycotina</taxon>
        <taxon>Eurotiomycetes</taxon>
        <taxon>Eurotiomycetidae</taxon>
        <taxon>Onygenales</taxon>
        <taxon>Onygenaceae</taxon>
        <taxon>Uncinocarpus</taxon>
    </lineage>
</organism>
<evidence type="ECO:0000256" key="1">
    <source>
        <dbReference type="SAM" id="MobiDB-lite"/>
    </source>
</evidence>
<feature type="region of interest" description="Disordered" evidence="1">
    <location>
        <begin position="422"/>
        <end position="475"/>
    </location>
</feature>
<feature type="compositionally biased region" description="Acidic residues" evidence="1">
    <location>
        <begin position="426"/>
        <end position="446"/>
    </location>
</feature>
<dbReference type="Proteomes" id="UP000002058">
    <property type="component" value="Unassembled WGS sequence"/>
</dbReference>
<keyword evidence="3" id="KW-1185">Reference proteome</keyword>
<evidence type="ECO:0000313" key="2">
    <source>
        <dbReference type="EMBL" id="EEP79470.1"/>
    </source>
</evidence>
<evidence type="ECO:0000313" key="3">
    <source>
        <dbReference type="Proteomes" id="UP000002058"/>
    </source>
</evidence>
<dbReference type="EMBL" id="CH476616">
    <property type="protein sequence ID" value="EEP79470.1"/>
    <property type="molecule type" value="Genomic_DNA"/>
</dbReference>
<dbReference type="GeneID" id="8438301"/>
<gene>
    <name evidence="2" type="ORF">UREG_04316</name>
</gene>
<dbReference type="OrthoDB" id="4492028at2759"/>
<feature type="region of interest" description="Disordered" evidence="1">
    <location>
        <begin position="253"/>
        <end position="284"/>
    </location>
</feature>
<accession>C4JNB0</accession>
<dbReference type="HOGENOM" id="CLU_594474_0_0_1"/>
<dbReference type="RefSeq" id="XP_002544799.1">
    <property type="nucleotide sequence ID" value="XM_002544753.1"/>
</dbReference>
<sequence length="475" mass="52519">MAKLCPVINLEDSDDEILFLSSAPCSGVIPPEIEAAVLEFDPSAALAFEAQLQAANGFAIVDGPGSKDEQGPNHQDGIKMQGAETPACTGNQPNIPNQARPNAEIYPFGDKFFADLAESITQNFPYEQFAEEHGCTAGDVYDALLATVPSRGWGLHYRAMTEVNGTLLIEDPKKRSCEVKNDVGTQKEAEYAAAQDEDQNEHLNEHVGPLTSLLDTIPLQLEEVDTPSSDSTNLDEQMVEGVVEKVAPIQEFTKDEAPKTAPAKPCAPITPPHSKDRKRVREEDSVDLSFLKGNKYITSSAPHPFESPSPPKKPRTFYPEPKPFVNNARKLGPFDPFEFDDLEMLDPIEQWKRIFPRKEGRRRVYRDFAGSYIDVVPSSEPAITGYCGHFGDMLESGEIKIVPGPNGRRKFVLAKDMPQYQSTTDMDVEYEEETDMDSEESGDDEVMVDHFVDAGQDSDEDASVPDEFSYFSPSP</sequence>
<dbReference type="eggNOG" id="ENOG502RS3R">
    <property type="taxonomic scope" value="Eukaryota"/>
</dbReference>
<dbReference type="OMA" id="DEESTDW"/>
<proteinExistence type="predicted"/>
<reference evidence="3" key="1">
    <citation type="journal article" date="2009" name="Genome Res.">
        <title>Comparative genomic analyses of the human fungal pathogens Coccidioides and their relatives.</title>
        <authorList>
            <person name="Sharpton T.J."/>
            <person name="Stajich J.E."/>
            <person name="Rounsley S.D."/>
            <person name="Gardner M.J."/>
            <person name="Wortman J.R."/>
            <person name="Jordar V.S."/>
            <person name="Maiti R."/>
            <person name="Kodira C.D."/>
            <person name="Neafsey D.E."/>
            <person name="Zeng Q."/>
            <person name="Hung C.-Y."/>
            <person name="McMahan C."/>
            <person name="Muszewska A."/>
            <person name="Grynberg M."/>
            <person name="Mandel M.A."/>
            <person name="Kellner E.M."/>
            <person name="Barker B.M."/>
            <person name="Galgiani J.N."/>
            <person name="Orbach M.J."/>
            <person name="Kirkland T.N."/>
            <person name="Cole G.T."/>
            <person name="Henn M.R."/>
            <person name="Birren B.W."/>
            <person name="Taylor J.W."/>
        </authorList>
    </citation>
    <scope>NUCLEOTIDE SEQUENCE [LARGE SCALE GENOMIC DNA]</scope>
    <source>
        <strain evidence="3">UAMH 1704</strain>
    </source>
</reference>
<dbReference type="AlphaFoldDB" id="C4JNB0"/>
<protein>
    <submittedName>
        <fullName evidence="2">Uncharacterized protein</fullName>
    </submittedName>
</protein>
<dbReference type="KEGG" id="ure:UREG_04316"/>
<name>C4JNB0_UNCRE</name>